<dbReference type="Pfam" id="PF03478">
    <property type="entry name" value="Beta-prop_KIB1-4"/>
    <property type="match status" value="1"/>
</dbReference>
<dbReference type="Gene3D" id="1.20.1280.50">
    <property type="match status" value="1"/>
</dbReference>
<name>A0AAD9ZYV6_9ROSI</name>
<dbReference type="PANTHER" id="PTHR33110:SF71">
    <property type="entry name" value="F-BOX_KELCH-REPEAT PROTEIN"/>
    <property type="match status" value="1"/>
</dbReference>
<comment type="caution">
    <text evidence="2">The sequence shown here is derived from an EMBL/GenBank/DDBJ whole genome shotgun (WGS) entry which is preliminary data.</text>
</comment>
<dbReference type="PANTHER" id="PTHR33110">
    <property type="entry name" value="F-BOX/KELCH-REPEAT PROTEIN-RELATED"/>
    <property type="match status" value="1"/>
</dbReference>
<dbReference type="InterPro" id="IPR036047">
    <property type="entry name" value="F-box-like_dom_sf"/>
</dbReference>
<protein>
    <recommendedName>
        <fullName evidence="1">F-box domain-containing protein</fullName>
    </recommendedName>
</protein>
<sequence>MVSNKFSMILGVVQLPTDVLETIVDRLSSEIDCVRLSMVCKSWRSSVKKRTRTRTRLPFEILRLLCWHLLRFQSTKVFTRWQVLCFFKNQKFTSRGGFLFDTRSSDSLDWVHYETSWIAEKSIFKSYLVESNDEFLIVHKILNDIRVIIGDEDEDEDEDGVGNGNEDHEVKAIAIAMTMTILITSKFQVTQLSKFEIFHIVDPNSSNIHVATRLHSLDNRTLFVAERGSISIPLTSLDGLKRNCIFFLDDSSRHNLSRDSGVFYIEDGRIERSFPFRWDDTRIFFMSWLFPNRF</sequence>
<gene>
    <name evidence="2" type="ORF">Dsin_026966</name>
</gene>
<dbReference type="SMART" id="SM00256">
    <property type="entry name" value="FBOX"/>
    <property type="match status" value="1"/>
</dbReference>
<evidence type="ECO:0000259" key="1">
    <source>
        <dbReference type="PROSITE" id="PS50181"/>
    </source>
</evidence>
<accession>A0AAD9ZYV6</accession>
<dbReference type="InterPro" id="IPR001810">
    <property type="entry name" value="F-box_dom"/>
</dbReference>
<feature type="domain" description="F-box" evidence="1">
    <location>
        <begin position="9"/>
        <end position="57"/>
    </location>
</feature>
<dbReference type="Pfam" id="PF12937">
    <property type="entry name" value="F-box-like"/>
    <property type="match status" value="1"/>
</dbReference>
<dbReference type="EMBL" id="JANJYJ010000008">
    <property type="protein sequence ID" value="KAK3195656.1"/>
    <property type="molecule type" value="Genomic_DNA"/>
</dbReference>
<dbReference type="Proteomes" id="UP001281410">
    <property type="component" value="Unassembled WGS sequence"/>
</dbReference>
<dbReference type="PROSITE" id="PS50181">
    <property type="entry name" value="FBOX"/>
    <property type="match status" value="1"/>
</dbReference>
<proteinExistence type="predicted"/>
<evidence type="ECO:0000313" key="2">
    <source>
        <dbReference type="EMBL" id="KAK3195656.1"/>
    </source>
</evidence>
<dbReference type="SUPFAM" id="SSF81383">
    <property type="entry name" value="F-box domain"/>
    <property type="match status" value="1"/>
</dbReference>
<organism evidence="2 3">
    <name type="scientific">Dipteronia sinensis</name>
    <dbReference type="NCBI Taxonomy" id="43782"/>
    <lineage>
        <taxon>Eukaryota</taxon>
        <taxon>Viridiplantae</taxon>
        <taxon>Streptophyta</taxon>
        <taxon>Embryophyta</taxon>
        <taxon>Tracheophyta</taxon>
        <taxon>Spermatophyta</taxon>
        <taxon>Magnoliopsida</taxon>
        <taxon>eudicotyledons</taxon>
        <taxon>Gunneridae</taxon>
        <taxon>Pentapetalae</taxon>
        <taxon>rosids</taxon>
        <taxon>malvids</taxon>
        <taxon>Sapindales</taxon>
        <taxon>Sapindaceae</taxon>
        <taxon>Hippocastanoideae</taxon>
        <taxon>Acereae</taxon>
        <taxon>Dipteronia</taxon>
    </lineage>
</organism>
<evidence type="ECO:0000313" key="3">
    <source>
        <dbReference type="Proteomes" id="UP001281410"/>
    </source>
</evidence>
<reference evidence="2" key="1">
    <citation type="journal article" date="2023" name="Plant J.">
        <title>Genome sequences and population genomics provide insights into the demographic history, inbreeding, and mutation load of two 'living fossil' tree species of Dipteronia.</title>
        <authorList>
            <person name="Feng Y."/>
            <person name="Comes H.P."/>
            <person name="Chen J."/>
            <person name="Zhu S."/>
            <person name="Lu R."/>
            <person name="Zhang X."/>
            <person name="Li P."/>
            <person name="Qiu J."/>
            <person name="Olsen K.M."/>
            <person name="Qiu Y."/>
        </authorList>
    </citation>
    <scope>NUCLEOTIDE SEQUENCE</scope>
    <source>
        <strain evidence="2">NBL</strain>
    </source>
</reference>
<keyword evidence="3" id="KW-1185">Reference proteome</keyword>
<dbReference type="InterPro" id="IPR005174">
    <property type="entry name" value="KIB1-4_b-propeller"/>
</dbReference>
<dbReference type="AlphaFoldDB" id="A0AAD9ZYV6"/>